<feature type="region of interest" description="Disordered" evidence="1">
    <location>
        <begin position="430"/>
        <end position="462"/>
    </location>
</feature>
<evidence type="ECO:0000313" key="2">
    <source>
        <dbReference type="EMBL" id="GIL45837.1"/>
    </source>
</evidence>
<name>A0A8J4ASL8_9CHLO</name>
<dbReference type="PANTHER" id="PTHR48174:SF5">
    <property type="entry name" value="VACUOLAR PROTEIN SORTING-ASSOCIATED PROTEIN 62"/>
    <property type="match status" value="1"/>
</dbReference>
<gene>
    <name evidence="2" type="ORF">Vafri_2972</name>
</gene>
<dbReference type="EMBL" id="BNCO01000003">
    <property type="protein sequence ID" value="GIL45837.1"/>
    <property type="molecule type" value="Genomic_DNA"/>
</dbReference>
<dbReference type="InterPro" id="IPR009291">
    <property type="entry name" value="Vps62"/>
</dbReference>
<evidence type="ECO:0000313" key="3">
    <source>
        <dbReference type="Proteomes" id="UP000747399"/>
    </source>
</evidence>
<dbReference type="Proteomes" id="UP000747399">
    <property type="component" value="Unassembled WGS sequence"/>
</dbReference>
<dbReference type="Pfam" id="PF06101">
    <property type="entry name" value="Vps62"/>
    <property type="match status" value="1"/>
</dbReference>
<dbReference type="PANTHER" id="PTHR48174">
    <property type="entry name" value="DUF946 FAMILY PROTEIN"/>
    <property type="match status" value="1"/>
</dbReference>
<evidence type="ECO:0000256" key="1">
    <source>
        <dbReference type="SAM" id="MobiDB-lite"/>
    </source>
</evidence>
<feature type="region of interest" description="Disordered" evidence="1">
    <location>
        <begin position="303"/>
        <end position="360"/>
    </location>
</feature>
<reference evidence="2" key="1">
    <citation type="journal article" date="2021" name="Proc. Natl. Acad. Sci. U.S.A.">
        <title>Three genomes in the algal genus Volvox reveal the fate of a haploid sex-determining region after a transition to homothallism.</title>
        <authorList>
            <person name="Yamamoto K."/>
            <person name="Hamaji T."/>
            <person name="Kawai-Toyooka H."/>
            <person name="Matsuzaki R."/>
            <person name="Takahashi F."/>
            <person name="Nishimura Y."/>
            <person name="Kawachi M."/>
            <person name="Noguchi H."/>
            <person name="Minakuchi Y."/>
            <person name="Umen J.G."/>
            <person name="Toyoda A."/>
            <person name="Nozaki H."/>
        </authorList>
    </citation>
    <scope>NUCLEOTIDE SEQUENCE</scope>
    <source>
        <strain evidence="2">NIES-3780</strain>
    </source>
</reference>
<sequence length="544" mass="57799">MPACNDAAATIPALSDEILAVYCPVLYLHHDDAYMPISVEWFIERAQLNYYPEGVTGAAEVHGLDDVPGGVIRLIPTGEVTQQKLLEAQTICPNPCNLSLTVGSEHYGGISSGELAEVPIYAHVKLVVDDNSLPEAYEINYVTFYAFNGHYNLPANVPLFRTGHHVGDWEHLTVRLDAASLELQGVWYNAHRNIEGEWCPAEAVPRTPCGRILGYVAINGHGVYPHCGTIHRLFFVANDRTSRRGPVWNPARLVRLCGLDHGSGCAVVQSRGCSLPSTSAYRSCSPPGDTSCLAGARGSGVIGDNARSDAGRRLDSDGPPRTEQTGDAASPAPPASSYELRSSAAEVEAREDAEPSAVLCGPCSPVTTAAARFGVTQAGSGGQVRRTEQAAAEVIEASSGGDAGTERATEMLPGVVLAAMLQGAPAASAQAAASSEVDQTSLGPDSDTSGGGRRRQLKETGTQFPLPVVVHDTSPWQRYRGYWGSVISATQQGWFLGAEPPVSRGCLRRLFMPFARGVERLEPAKPAAASTPSALRMLMAKMLR</sequence>
<organism evidence="2 3">
    <name type="scientific">Volvox africanus</name>
    <dbReference type="NCBI Taxonomy" id="51714"/>
    <lineage>
        <taxon>Eukaryota</taxon>
        <taxon>Viridiplantae</taxon>
        <taxon>Chlorophyta</taxon>
        <taxon>core chlorophytes</taxon>
        <taxon>Chlorophyceae</taxon>
        <taxon>CS clade</taxon>
        <taxon>Chlamydomonadales</taxon>
        <taxon>Volvocaceae</taxon>
        <taxon>Volvox</taxon>
    </lineage>
</organism>
<feature type="compositionally biased region" description="Polar residues" evidence="1">
    <location>
        <begin position="436"/>
        <end position="448"/>
    </location>
</feature>
<dbReference type="AlphaFoldDB" id="A0A8J4ASL8"/>
<accession>A0A8J4ASL8</accession>
<feature type="region of interest" description="Disordered" evidence="1">
    <location>
        <begin position="378"/>
        <end position="406"/>
    </location>
</feature>
<evidence type="ECO:0008006" key="4">
    <source>
        <dbReference type="Google" id="ProtNLM"/>
    </source>
</evidence>
<protein>
    <recommendedName>
        <fullName evidence="4">Vacuolar protein sorting-associated protein 62</fullName>
    </recommendedName>
</protein>
<comment type="caution">
    <text evidence="2">The sequence shown here is derived from an EMBL/GenBank/DDBJ whole genome shotgun (WGS) entry which is preliminary data.</text>
</comment>
<feature type="compositionally biased region" description="Basic and acidic residues" evidence="1">
    <location>
        <begin position="306"/>
        <end position="320"/>
    </location>
</feature>
<proteinExistence type="predicted"/>
<keyword evidence="3" id="KW-1185">Reference proteome</keyword>